<dbReference type="Pfam" id="PF13874">
    <property type="entry name" value="Nup54"/>
    <property type="match status" value="1"/>
</dbReference>
<evidence type="ECO:0000259" key="7">
    <source>
        <dbReference type="Pfam" id="PF13874"/>
    </source>
</evidence>
<dbReference type="InterPro" id="IPR024864">
    <property type="entry name" value="Nup54/Nup57/Nup44"/>
</dbReference>
<evidence type="ECO:0000313" key="8">
    <source>
        <dbReference type="EMBL" id="KAF7194277.1"/>
    </source>
</evidence>
<dbReference type="GO" id="GO:0044613">
    <property type="term" value="C:nuclear pore central transport channel"/>
    <property type="evidence" value="ECO:0007669"/>
    <property type="project" value="TreeGrafter"/>
</dbReference>
<keyword evidence="2" id="KW-0813">Transport</keyword>
<keyword evidence="3" id="KW-0653">Protein transport</keyword>
<evidence type="ECO:0000256" key="4">
    <source>
        <dbReference type="ARBA" id="ARBA00023242"/>
    </source>
</evidence>
<dbReference type="Gene3D" id="1.20.5.490">
    <property type="entry name" value="Single helix bin"/>
    <property type="match status" value="1"/>
</dbReference>
<evidence type="ECO:0000256" key="2">
    <source>
        <dbReference type="ARBA" id="ARBA00022448"/>
    </source>
</evidence>
<feature type="region of interest" description="Disordered" evidence="6">
    <location>
        <begin position="1"/>
        <end position="198"/>
    </location>
</feature>
<gene>
    <name evidence="8" type="ORF">HII31_04310</name>
</gene>
<organism evidence="8 9">
    <name type="scientific">Pseudocercospora fuligena</name>
    <dbReference type="NCBI Taxonomy" id="685502"/>
    <lineage>
        <taxon>Eukaryota</taxon>
        <taxon>Fungi</taxon>
        <taxon>Dikarya</taxon>
        <taxon>Ascomycota</taxon>
        <taxon>Pezizomycotina</taxon>
        <taxon>Dothideomycetes</taxon>
        <taxon>Dothideomycetidae</taxon>
        <taxon>Mycosphaerellales</taxon>
        <taxon>Mycosphaerellaceae</taxon>
        <taxon>Pseudocercospora</taxon>
    </lineage>
</organism>
<dbReference type="PANTHER" id="PTHR13000">
    <property type="entry name" value="NUCLEOPORIN P54"/>
    <property type="match status" value="1"/>
</dbReference>
<reference evidence="8" key="1">
    <citation type="submission" date="2020-04" db="EMBL/GenBank/DDBJ databases">
        <title>Draft genome resource of the tomato pathogen Pseudocercospora fuligena.</title>
        <authorList>
            <person name="Zaccaron A."/>
        </authorList>
    </citation>
    <scope>NUCLEOTIDE SEQUENCE</scope>
    <source>
        <strain evidence="8">PF001</strain>
    </source>
</reference>
<dbReference type="Proteomes" id="UP000660729">
    <property type="component" value="Unassembled WGS sequence"/>
</dbReference>
<dbReference type="AlphaFoldDB" id="A0A8H6VL10"/>
<dbReference type="Gene3D" id="1.20.5.3600">
    <property type="match status" value="1"/>
</dbReference>
<feature type="coiled-coil region" evidence="5">
    <location>
        <begin position="483"/>
        <end position="510"/>
    </location>
</feature>
<dbReference type="GO" id="GO:0006999">
    <property type="term" value="P:nuclear pore organization"/>
    <property type="evidence" value="ECO:0007669"/>
    <property type="project" value="TreeGrafter"/>
</dbReference>
<comment type="caution">
    <text evidence="8">The sequence shown here is derived from an EMBL/GenBank/DDBJ whole genome shotgun (WGS) entry which is preliminary data.</text>
</comment>
<feature type="compositionally biased region" description="Polar residues" evidence="6">
    <location>
        <begin position="82"/>
        <end position="91"/>
    </location>
</feature>
<feature type="compositionally biased region" description="Low complexity" evidence="6">
    <location>
        <begin position="147"/>
        <end position="158"/>
    </location>
</feature>
<dbReference type="GO" id="GO:0036228">
    <property type="term" value="P:protein localization to nuclear inner membrane"/>
    <property type="evidence" value="ECO:0007669"/>
    <property type="project" value="TreeGrafter"/>
</dbReference>
<keyword evidence="9" id="KW-1185">Reference proteome</keyword>
<comment type="subcellular location">
    <subcellularLocation>
        <location evidence="1">Nucleus</location>
        <location evidence="1">Nuclear pore complex</location>
    </subcellularLocation>
</comment>
<evidence type="ECO:0000256" key="5">
    <source>
        <dbReference type="SAM" id="Coils"/>
    </source>
</evidence>
<feature type="compositionally biased region" description="Gly residues" evidence="6">
    <location>
        <begin position="9"/>
        <end position="18"/>
    </location>
</feature>
<keyword evidence="4" id="KW-0539">Nucleus</keyword>
<dbReference type="PANTHER" id="PTHR13000:SF0">
    <property type="entry name" value="NUCLEOPORIN P54"/>
    <property type="match status" value="1"/>
</dbReference>
<keyword evidence="5" id="KW-0175">Coiled coil</keyword>
<evidence type="ECO:0000256" key="1">
    <source>
        <dbReference type="ARBA" id="ARBA00004567"/>
    </source>
</evidence>
<protein>
    <recommendedName>
        <fullName evidence="7">Nucleoporin Nup54 alpha-helical domain-containing protein</fullName>
    </recommendedName>
</protein>
<dbReference type="InterPro" id="IPR025574">
    <property type="entry name" value="Nucleoporin_FG_rpt"/>
</dbReference>
<keyword evidence="3" id="KW-0906">Nuclear pore complex</keyword>
<dbReference type="EMBL" id="JABCIY010000062">
    <property type="protein sequence ID" value="KAF7194277.1"/>
    <property type="molecule type" value="Genomic_DNA"/>
</dbReference>
<dbReference type="OrthoDB" id="6162375at2759"/>
<feature type="domain" description="Nucleoporin Nup54 alpha-helical" evidence="7">
    <location>
        <begin position="291"/>
        <end position="437"/>
    </location>
</feature>
<sequence length="514" mass="55287">MSSIFGNTNTGGGGGGLFGSSTQQNTGGGGLFGSNTNQQSNTGGGGLFGSGNNQTTSTTGGGGLFGSTNNQASNTGGGGLFGSTNNQTSNTSGGGLFGSNAQSNTNTGGGGLFGSNAQSNTNTGGGGLFGASTTQNQNAGASSLFGNTNQNQNQSNNNAGASLFGGSTNQQQQQPQQQQSSSLFGGAGQNQQQQALKASSFNPQTVTVGNLGHTMTHAQLQRLQFSGASTVPNEKSITKQIQTVKEKWNPALPRQLDPNAPNNIPTTILKTYFYNAAAKEYAPFFYPDENRGEDERSWEEALSQRPELPKIDGQEVTTLTYVPVLCVGFQALGQRVETQAKIIEEMRIRLHEMNNSLSAVMAAHQQRITVKINNVKKQHEVLSQRCLRLAVKVQVLRNRGYALDPQEEGLRRTLLDLEKQVTDPGFIGREDEIWARMVALRERARWLEEEGKRVAGQIQDQSRNAGKQGGVSEEVLAKTRKILKDYDGQLRHLVKEMEDVKKEYAAWEETQRTR</sequence>
<dbReference type="GO" id="GO:0006607">
    <property type="term" value="P:NLS-bearing protein import into nucleus"/>
    <property type="evidence" value="ECO:0007669"/>
    <property type="project" value="TreeGrafter"/>
</dbReference>
<evidence type="ECO:0000313" key="9">
    <source>
        <dbReference type="Proteomes" id="UP000660729"/>
    </source>
</evidence>
<proteinExistence type="predicted"/>
<evidence type="ECO:0000256" key="3">
    <source>
        <dbReference type="ARBA" id="ARBA00023132"/>
    </source>
</evidence>
<dbReference type="InterPro" id="IPR025712">
    <property type="entry name" value="Nup54_alpha-helical_dom"/>
</dbReference>
<feature type="compositionally biased region" description="Low complexity" evidence="6">
    <location>
        <begin position="170"/>
        <end position="182"/>
    </location>
</feature>
<feature type="compositionally biased region" description="Polar residues" evidence="6">
    <location>
        <begin position="131"/>
        <end position="146"/>
    </location>
</feature>
<keyword evidence="3" id="KW-0811">Translocation</keyword>
<dbReference type="GO" id="GO:0017056">
    <property type="term" value="F:structural constituent of nuclear pore"/>
    <property type="evidence" value="ECO:0007669"/>
    <property type="project" value="TreeGrafter"/>
</dbReference>
<dbReference type="Pfam" id="PF18570">
    <property type="entry name" value="Nup54_57_C"/>
    <property type="match status" value="1"/>
</dbReference>
<dbReference type="Pfam" id="PF13634">
    <property type="entry name" value="Nucleoporin_FG"/>
    <property type="match status" value="1"/>
</dbReference>
<accession>A0A8H6VL10</accession>
<evidence type="ECO:0000256" key="6">
    <source>
        <dbReference type="SAM" id="MobiDB-lite"/>
    </source>
</evidence>
<name>A0A8H6VL10_9PEZI</name>
<keyword evidence="3" id="KW-0509">mRNA transport</keyword>